<gene>
    <name evidence="1" type="ORF">HCB47_14480</name>
</gene>
<proteinExistence type="predicted"/>
<reference evidence="1 2" key="1">
    <citation type="submission" date="2020-03" db="EMBL/GenBank/DDBJ databases">
        <title>Soil Listeria distribution.</title>
        <authorList>
            <person name="Liao J."/>
            <person name="Wiedmann M."/>
        </authorList>
    </citation>
    <scope>NUCLEOTIDE SEQUENCE [LARGE SCALE GENOMIC DNA]</scope>
    <source>
        <strain evidence="1 2">FSL L7-0072</strain>
    </source>
</reference>
<protein>
    <submittedName>
        <fullName evidence="1">Uncharacterized protein</fullName>
    </submittedName>
</protein>
<name>A0A7X0ZK59_9LIST</name>
<organism evidence="1 2">
    <name type="scientific">Listeria farberi</name>
    <dbReference type="NCBI Taxonomy" id="2713500"/>
    <lineage>
        <taxon>Bacteria</taxon>
        <taxon>Bacillati</taxon>
        <taxon>Bacillota</taxon>
        <taxon>Bacilli</taxon>
        <taxon>Bacillales</taxon>
        <taxon>Listeriaceae</taxon>
        <taxon>Listeria</taxon>
    </lineage>
</organism>
<dbReference type="EMBL" id="JAARZO010000007">
    <property type="protein sequence ID" value="MBC2288821.1"/>
    <property type="molecule type" value="Genomic_DNA"/>
</dbReference>
<sequence>MNNTNYMLFEEDRLIQFVETVGHHFTEDLEEAMFLWPDGSMTSSSELGVRGDDHNILSSYFDYLGKNEIFEMSRNEMFEVAASTAGMVLLSPESQTVSMAENQKLTRNQQEILADSSYQIEYFSEGITQNQGLKKLGMNELVMNDSNFFLLGDEELDQFVFETGQHYTDDPNEAMFLWPHGKMTSSNEGGVRGDDHNILSSYFEFIDREEIFDMNVKEVFEIAAATCGTIIMSPELQTATLAKNQTITDKQQEIIEDAHFYVNYMTDGISTEEAFEKLDIDVDYIEELKNKSANPSHSY</sequence>
<evidence type="ECO:0000313" key="2">
    <source>
        <dbReference type="Proteomes" id="UP000558070"/>
    </source>
</evidence>
<accession>A0A7X0ZK59</accession>
<comment type="caution">
    <text evidence="1">The sequence shown here is derived from an EMBL/GenBank/DDBJ whole genome shotgun (WGS) entry which is preliminary data.</text>
</comment>
<dbReference type="AlphaFoldDB" id="A0A7X0ZK59"/>
<dbReference type="RefSeq" id="WP_185608229.1">
    <property type="nucleotide sequence ID" value="NZ_JAARZO010000007.1"/>
</dbReference>
<dbReference type="Proteomes" id="UP000558070">
    <property type="component" value="Unassembled WGS sequence"/>
</dbReference>
<evidence type="ECO:0000313" key="1">
    <source>
        <dbReference type="EMBL" id="MBC2288821.1"/>
    </source>
</evidence>